<dbReference type="Gene3D" id="3.40.309.10">
    <property type="entry name" value="Aldehyde Dehydrogenase, Chain A, domain 2"/>
    <property type="match status" value="1"/>
</dbReference>
<dbReference type="Gene3D" id="3.40.605.10">
    <property type="entry name" value="Aldehyde Dehydrogenase, Chain A, domain 1"/>
    <property type="match status" value="1"/>
</dbReference>
<dbReference type="EMBL" id="RDSR01000004">
    <property type="protein sequence ID" value="RNE66525.1"/>
    <property type="molecule type" value="Genomic_DNA"/>
</dbReference>
<keyword evidence="1" id="KW-0560">Oxidoreductase</keyword>
<evidence type="ECO:0000256" key="1">
    <source>
        <dbReference type="ARBA" id="ARBA00023002"/>
    </source>
</evidence>
<dbReference type="RefSeq" id="WP_123044959.1">
    <property type="nucleotide sequence ID" value="NZ_RDSR01000004.1"/>
</dbReference>
<dbReference type="InterPro" id="IPR016161">
    <property type="entry name" value="Ald_DH/histidinol_DH"/>
</dbReference>
<dbReference type="GO" id="GO:0016620">
    <property type="term" value="F:oxidoreductase activity, acting on the aldehyde or oxo group of donors, NAD or NADP as acceptor"/>
    <property type="evidence" value="ECO:0007669"/>
    <property type="project" value="InterPro"/>
</dbReference>
<accession>A0A3M8LMD6</accession>
<dbReference type="Proteomes" id="UP000279859">
    <property type="component" value="Unassembled WGS sequence"/>
</dbReference>
<gene>
    <name evidence="3" type="ORF">EEJ31_03765</name>
</gene>
<feature type="domain" description="Aldehyde dehydrogenase" evidence="2">
    <location>
        <begin position="20"/>
        <end position="462"/>
    </location>
</feature>
<organism evidence="3 4">
    <name type="scientific">Cryobacterium tepidiphilum</name>
    <dbReference type="NCBI Taxonomy" id="2486026"/>
    <lineage>
        <taxon>Bacteria</taxon>
        <taxon>Bacillati</taxon>
        <taxon>Actinomycetota</taxon>
        <taxon>Actinomycetes</taxon>
        <taxon>Micrococcales</taxon>
        <taxon>Microbacteriaceae</taxon>
        <taxon>Cryobacterium</taxon>
    </lineage>
</organism>
<name>A0A3M8LMD6_9MICO</name>
<dbReference type="AlphaFoldDB" id="A0A3M8LMD6"/>
<evidence type="ECO:0000313" key="4">
    <source>
        <dbReference type="Proteomes" id="UP000279859"/>
    </source>
</evidence>
<reference evidence="3 4" key="1">
    <citation type="submission" date="2018-11" db="EMBL/GenBank/DDBJ databases">
        <title>Cryobacterium sp. nov., isolated from rhizosphere soil of lettuce.</title>
        <authorList>
            <person name="Wang Y."/>
        </authorList>
    </citation>
    <scope>NUCLEOTIDE SEQUENCE [LARGE SCALE GENOMIC DNA]</scope>
    <source>
        <strain evidence="3 4">NEAU-85</strain>
    </source>
</reference>
<dbReference type="Pfam" id="PF00171">
    <property type="entry name" value="Aldedh"/>
    <property type="match status" value="1"/>
</dbReference>
<dbReference type="CDD" id="cd07078">
    <property type="entry name" value="ALDH"/>
    <property type="match status" value="1"/>
</dbReference>
<proteinExistence type="predicted"/>
<dbReference type="InterPro" id="IPR016162">
    <property type="entry name" value="Ald_DH_N"/>
</dbReference>
<sequence length="474" mass="48364">MTTMTRPHTEHAENDEAARMLCITDPRDGTPVGEVAVSADAEVAAALEQAARAFTEWRRVSPAQRGLALRAAGRRLAAHAEELAALTERETGKPYQQALGGVNAGADTLLQYAELAPVHRGKSLRGAGTAMDYTVDQPRGVVVVLTPWNDPVAVAAGLIGAAVVTGNTVVHKPSERCPHLGARLGEILAPAFPDGVLSTVQGDGAVGAALVTGRGVAAVAHVGSSDAGRNIARAAAGTGVHVIRENGGNDVLIVDADVDPAWAASQAALGAFLNSGQICTSVERVVVLRDIADAFIGHLVEEANALNASGALGPMVDERMRRAVHAQVRQAVEAGARALVGGAIPDGAGSHYPATVLVDCDPAMEVLRSETFGPVAPVVVVDSFDESVRLAADDRYGLAATVLTASIAHAARAADELPVGTVKVNAVFGGAPGGAAEPRGDSGSGFGYGPELLDEMTFTKVVHIEPAPPASAAS</sequence>
<dbReference type="OrthoDB" id="6882680at2"/>
<dbReference type="PANTHER" id="PTHR11699">
    <property type="entry name" value="ALDEHYDE DEHYDROGENASE-RELATED"/>
    <property type="match status" value="1"/>
</dbReference>
<keyword evidence="4" id="KW-1185">Reference proteome</keyword>
<dbReference type="SUPFAM" id="SSF53720">
    <property type="entry name" value="ALDH-like"/>
    <property type="match status" value="1"/>
</dbReference>
<dbReference type="InterPro" id="IPR016163">
    <property type="entry name" value="Ald_DH_C"/>
</dbReference>
<comment type="caution">
    <text evidence="3">The sequence shown here is derived from an EMBL/GenBank/DDBJ whole genome shotgun (WGS) entry which is preliminary data.</text>
</comment>
<dbReference type="InterPro" id="IPR015590">
    <property type="entry name" value="Aldehyde_DH_dom"/>
</dbReference>
<protein>
    <submittedName>
        <fullName evidence="3">Aldehyde dehydrogenase family protein</fullName>
    </submittedName>
</protein>
<evidence type="ECO:0000259" key="2">
    <source>
        <dbReference type="Pfam" id="PF00171"/>
    </source>
</evidence>
<evidence type="ECO:0000313" key="3">
    <source>
        <dbReference type="EMBL" id="RNE66525.1"/>
    </source>
</evidence>